<proteinExistence type="predicted"/>
<dbReference type="RefSeq" id="WP_165313730.1">
    <property type="nucleotide sequence ID" value="NZ_CP049332.1"/>
</dbReference>
<dbReference type="PROSITE" id="PS01117">
    <property type="entry name" value="HTH_MARR_1"/>
    <property type="match status" value="1"/>
</dbReference>
<keyword evidence="6" id="KW-1185">Reference proteome</keyword>
<keyword evidence="1" id="KW-0805">Transcription regulation</keyword>
<evidence type="ECO:0000256" key="1">
    <source>
        <dbReference type="ARBA" id="ARBA00023015"/>
    </source>
</evidence>
<dbReference type="GO" id="GO:0003700">
    <property type="term" value="F:DNA-binding transcription factor activity"/>
    <property type="evidence" value="ECO:0007669"/>
    <property type="project" value="InterPro"/>
</dbReference>
<dbReference type="InterPro" id="IPR036390">
    <property type="entry name" value="WH_DNA-bd_sf"/>
</dbReference>
<dbReference type="PANTHER" id="PTHR42756">
    <property type="entry name" value="TRANSCRIPTIONAL REGULATOR, MARR"/>
    <property type="match status" value="1"/>
</dbReference>
<evidence type="ECO:0000256" key="3">
    <source>
        <dbReference type="ARBA" id="ARBA00023163"/>
    </source>
</evidence>
<dbReference type="Gene3D" id="1.10.10.10">
    <property type="entry name" value="Winged helix-like DNA-binding domain superfamily/Winged helix DNA-binding domain"/>
    <property type="match status" value="1"/>
</dbReference>
<sequence>MNTHDEVLVSIRQIVRAIDLHSKQLNKNFGLTSPQLLLMRTIQASPKFTLSQLSHISNMSQATATSILDRLEKRGFIQRERDTKDKRKVHAVITQQGERILQQAPQLLQDDFIEQFQALDQWEQTQILSSLQRVSRMMNSAEIPPEDLLIALGSENIHFT</sequence>
<name>A0A6G7CPX3_9VIBR</name>
<dbReference type="KEGG" id="vzi:G5S32_19050"/>
<keyword evidence="3" id="KW-0804">Transcription</keyword>
<dbReference type="SMART" id="SM00347">
    <property type="entry name" value="HTH_MARR"/>
    <property type="match status" value="1"/>
</dbReference>
<dbReference type="Proteomes" id="UP000503003">
    <property type="component" value="Chromosome 2"/>
</dbReference>
<dbReference type="Pfam" id="PF01047">
    <property type="entry name" value="MarR"/>
    <property type="match status" value="1"/>
</dbReference>
<keyword evidence="2" id="KW-0238">DNA-binding</keyword>
<dbReference type="InterPro" id="IPR000835">
    <property type="entry name" value="HTH_MarR-typ"/>
</dbReference>
<organism evidence="5 6">
    <name type="scientific">Vibrio ziniensis</name>
    <dbReference type="NCBI Taxonomy" id="2711221"/>
    <lineage>
        <taxon>Bacteria</taxon>
        <taxon>Pseudomonadati</taxon>
        <taxon>Pseudomonadota</taxon>
        <taxon>Gammaproteobacteria</taxon>
        <taxon>Vibrionales</taxon>
        <taxon>Vibrionaceae</taxon>
        <taxon>Vibrio</taxon>
    </lineage>
</organism>
<dbReference type="GO" id="GO:0003677">
    <property type="term" value="F:DNA binding"/>
    <property type="evidence" value="ECO:0007669"/>
    <property type="project" value="UniProtKB-KW"/>
</dbReference>
<evidence type="ECO:0000313" key="5">
    <source>
        <dbReference type="EMBL" id="QIH44068.1"/>
    </source>
</evidence>
<evidence type="ECO:0000259" key="4">
    <source>
        <dbReference type="PROSITE" id="PS50995"/>
    </source>
</evidence>
<feature type="domain" description="HTH marR-type" evidence="4">
    <location>
        <begin position="4"/>
        <end position="136"/>
    </location>
</feature>
<dbReference type="EMBL" id="CP049332">
    <property type="protein sequence ID" value="QIH44068.1"/>
    <property type="molecule type" value="Genomic_DNA"/>
</dbReference>
<dbReference type="PROSITE" id="PS50995">
    <property type="entry name" value="HTH_MARR_2"/>
    <property type="match status" value="1"/>
</dbReference>
<dbReference type="InterPro" id="IPR023187">
    <property type="entry name" value="Tscrpt_reg_MarR-type_CS"/>
</dbReference>
<gene>
    <name evidence="5" type="ORF">G5S32_19050</name>
</gene>
<evidence type="ECO:0000256" key="2">
    <source>
        <dbReference type="ARBA" id="ARBA00023125"/>
    </source>
</evidence>
<dbReference type="InterPro" id="IPR036388">
    <property type="entry name" value="WH-like_DNA-bd_sf"/>
</dbReference>
<reference evidence="5 6" key="1">
    <citation type="submission" date="2020-02" db="EMBL/GenBank/DDBJ databases">
        <title>A complete genome of a marine bacterium Vibrio sp. ZWAL4003 isolated from the mangrove sediment with the ability to degrade polysaccharides.</title>
        <authorList>
            <person name="Wu J."/>
            <person name="Qu W."/>
            <person name="Zeng R."/>
        </authorList>
    </citation>
    <scope>NUCLEOTIDE SEQUENCE [LARGE SCALE GENOMIC DNA]</scope>
    <source>
        <strain evidence="5 6">ZWAL4003</strain>
    </source>
</reference>
<dbReference type="SUPFAM" id="SSF46785">
    <property type="entry name" value="Winged helix' DNA-binding domain"/>
    <property type="match status" value="1"/>
</dbReference>
<evidence type="ECO:0000313" key="6">
    <source>
        <dbReference type="Proteomes" id="UP000503003"/>
    </source>
</evidence>
<protein>
    <submittedName>
        <fullName evidence="5">MarR family transcriptional regulator</fullName>
    </submittedName>
</protein>
<dbReference type="PANTHER" id="PTHR42756:SF1">
    <property type="entry name" value="TRANSCRIPTIONAL REPRESSOR OF EMRAB OPERON"/>
    <property type="match status" value="1"/>
</dbReference>
<dbReference type="AlphaFoldDB" id="A0A6G7CPX3"/>
<accession>A0A6G7CPX3</accession>